<feature type="transmembrane region" description="Helical" evidence="1">
    <location>
        <begin position="56"/>
        <end position="77"/>
    </location>
</feature>
<dbReference type="Pfam" id="PF07330">
    <property type="entry name" value="DUF1467"/>
    <property type="match status" value="1"/>
</dbReference>
<organism evidence="2 3">
    <name type="scientific">Parvularcula mediterranea</name>
    <dbReference type="NCBI Taxonomy" id="2732508"/>
    <lineage>
        <taxon>Bacteria</taxon>
        <taxon>Pseudomonadati</taxon>
        <taxon>Pseudomonadota</taxon>
        <taxon>Alphaproteobacteria</taxon>
        <taxon>Parvularculales</taxon>
        <taxon>Parvularculaceae</taxon>
        <taxon>Parvularcula</taxon>
    </lineage>
</organism>
<evidence type="ECO:0000313" key="3">
    <source>
        <dbReference type="Proteomes" id="UP000536835"/>
    </source>
</evidence>
<gene>
    <name evidence="2" type="ORF">HK107_02785</name>
</gene>
<comment type="caution">
    <text evidence="2">The sequence shown here is derived from an EMBL/GenBank/DDBJ whole genome shotgun (WGS) entry which is preliminary data.</text>
</comment>
<reference evidence="2 3" key="1">
    <citation type="submission" date="2020-05" db="EMBL/GenBank/DDBJ databases">
        <title>Parvularcula mediterraneae sp. nov., isolated from polypropylene straw from shallow seawater of the seashore of Laganas in Zakynthos island, Greece.</title>
        <authorList>
            <person name="Szabo I."/>
            <person name="Al-Omari J."/>
            <person name="Rado J."/>
            <person name="Szerdahelyi G.S."/>
        </authorList>
    </citation>
    <scope>NUCLEOTIDE SEQUENCE [LARGE SCALE GENOMIC DNA]</scope>
    <source>
        <strain evidence="2 3">ZS-1/3</strain>
    </source>
</reference>
<feature type="transmembrane region" description="Helical" evidence="1">
    <location>
        <begin position="6"/>
        <end position="24"/>
    </location>
</feature>
<dbReference type="Proteomes" id="UP000536835">
    <property type="component" value="Unassembled WGS sequence"/>
</dbReference>
<dbReference type="RefSeq" id="WP_173196588.1">
    <property type="nucleotide sequence ID" value="NZ_JABFCX010000002.1"/>
</dbReference>
<evidence type="ECO:0000313" key="2">
    <source>
        <dbReference type="EMBL" id="NNU15250.1"/>
    </source>
</evidence>
<dbReference type="AlphaFoldDB" id="A0A7Y3RJQ6"/>
<protein>
    <submittedName>
        <fullName evidence="2">DUF1467 family protein</fullName>
    </submittedName>
</protein>
<name>A0A7Y3RJQ6_9PROT</name>
<keyword evidence="3" id="KW-1185">Reference proteome</keyword>
<sequence>MGVGGSIVSFVMIWWLVLFAVLPIRPKSVWEEPDQHAKGTDRGAPIDPAIWYKVRLTTMIAVPIWIVVFAVISSGILSSD</sequence>
<proteinExistence type="predicted"/>
<dbReference type="EMBL" id="JABFCX010000002">
    <property type="protein sequence ID" value="NNU15250.1"/>
    <property type="molecule type" value="Genomic_DNA"/>
</dbReference>
<accession>A0A7Y3RJQ6</accession>
<keyword evidence="1" id="KW-1133">Transmembrane helix</keyword>
<keyword evidence="1" id="KW-0472">Membrane</keyword>
<evidence type="ECO:0000256" key="1">
    <source>
        <dbReference type="SAM" id="Phobius"/>
    </source>
</evidence>
<dbReference type="InterPro" id="IPR009935">
    <property type="entry name" value="DUF1467"/>
</dbReference>
<keyword evidence="1" id="KW-0812">Transmembrane</keyword>